<dbReference type="Gene3D" id="2.60.40.1740">
    <property type="entry name" value="hypothetical protein (bacova_03559)"/>
    <property type="match status" value="1"/>
</dbReference>
<comment type="caution">
    <text evidence="6">The sequence shown here is derived from an EMBL/GenBank/DDBJ whole genome shotgun (WGS) entry which is preliminary data.</text>
</comment>
<name>A0A412XU72_9BACE</name>
<organism evidence="6 7">
    <name type="scientific">Bacteroides intestinalis</name>
    <dbReference type="NCBI Taxonomy" id="329854"/>
    <lineage>
        <taxon>Bacteria</taxon>
        <taxon>Pseudomonadati</taxon>
        <taxon>Bacteroidota</taxon>
        <taxon>Bacteroidia</taxon>
        <taxon>Bacteroidales</taxon>
        <taxon>Bacteroidaceae</taxon>
        <taxon>Bacteroides</taxon>
    </lineage>
</organism>
<dbReference type="InterPro" id="IPR013728">
    <property type="entry name" value="BT_3987-like_N"/>
</dbReference>
<dbReference type="CDD" id="cd06542">
    <property type="entry name" value="GH18_EndoS-like"/>
    <property type="match status" value="1"/>
</dbReference>
<evidence type="ECO:0000256" key="4">
    <source>
        <dbReference type="SAM" id="SignalP"/>
    </source>
</evidence>
<dbReference type="PROSITE" id="PS51910">
    <property type="entry name" value="GH18_2"/>
    <property type="match status" value="1"/>
</dbReference>
<gene>
    <name evidence="6" type="ORF">DWW10_21940</name>
</gene>
<keyword evidence="1 3" id="KW-0378">Hydrolase</keyword>
<accession>A0A412XU72</accession>
<dbReference type="Gene3D" id="3.20.20.80">
    <property type="entry name" value="Glycosidases"/>
    <property type="match status" value="1"/>
</dbReference>
<keyword evidence="4" id="KW-0732">Signal</keyword>
<dbReference type="Pfam" id="PF08522">
    <property type="entry name" value="BT_3987-like_N"/>
    <property type="match status" value="1"/>
</dbReference>
<feature type="signal peptide" evidence="4">
    <location>
        <begin position="1"/>
        <end position="22"/>
    </location>
</feature>
<keyword evidence="2 3" id="KW-0326">Glycosidase</keyword>
<sequence length="660" mass="73244">MYIMKYMNHIKLGLLAVTFACAGTVFTSCEDDITINAVNTEKLDTVDGVYGYVRSAAGARELTSISLFGDKSGAGHLYFELSKAAEKDITVTFKVDATALEAYNAAHGTSYAMYPADKLSLANGGTATVKTGEKKSGAVELTINAGGSIGSTYAVAVSATANDGVAVSANNQTYIYLVKPLAAVPDSKKGDVRTLCFVEVNDENILNCGEYVMKESGKPFFDVVSIFAANINVDSESGRVHIHCNDQVSFLLKNADKFIRPLQAKGIKVNMSILGNHDEAGMGNLSQAAAADFAKELKAFVDIYGLDGIDFDDEYTDYKENPSPGFEQRSRENYCRLISECRKVMPDKLLGIYEYKSNFEDSPSGTVDGKSIGELVDYMCYGTYQRYVKGRESNFTGLPKSKYGPYSLKINEEYKGGWTSFKEETIQDLKDAGYGLQVFYNPKPQLYSYDYYFTAVSKILFNDEVEWSGKYYGRTDFTASTGVKSNYEAYLGEWQVASTSSLFFFTPPEGGNGWWDYNGDQTFDIRIEAKEDGKTYYIYGWGEYPEVTNKYPLVAEFDSNNGNFTISMPQVIHEGDTEDPETWEMRWGTYKNGNQNTWKYDTNTTATKGAFDPLGNLTLTGRGQRYGISLCRIVDGTAELPEAYYDAYYHPGANYNLTKK</sequence>
<dbReference type="GO" id="GO:0004553">
    <property type="term" value="F:hydrolase activity, hydrolyzing O-glycosyl compounds"/>
    <property type="evidence" value="ECO:0007669"/>
    <property type="project" value="InterPro"/>
</dbReference>
<dbReference type="Pfam" id="PF00704">
    <property type="entry name" value="Glyco_hydro_18"/>
    <property type="match status" value="1"/>
</dbReference>
<dbReference type="PROSITE" id="PS51257">
    <property type="entry name" value="PROKAR_LIPOPROTEIN"/>
    <property type="match status" value="1"/>
</dbReference>
<evidence type="ECO:0000256" key="2">
    <source>
        <dbReference type="ARBA" id="ARBA00023295"/>
    </source>
</evidence>
<reference evidence="6 7" key="1">
    <citation type="submission" date="2018-08" db="EMBL/GenBank/DDBJ databases">
        <title>A genome reference for cultivated species of the human gut microbiota.</title>
        <authorList>
            <person name="Zou Y."/>
            <person name="Xue W."/>
            <person name="Luo G."/>
        </authorList>
    </citation>
    <scope>NUCLEOTIDE SEQUENCE [LARGE SCALE GENOMIC DNA]</scope>
    <source>
        <strain evidence="6 7">AF14-32</strain>
    </source>
</reference>
<evidence type="ECO:0000256" key="1">
    <source>
        <dbReference type="ARBA" id="ARBA00022801"/>
    </source>
</evidence>
<dbReference type="SUPFAM" id="SSF51445">
    <property type="entry name" value="(Trans)glycosidases"/>
    <property type="match status" value="1"/>
</dbReference>
<dbReference type="Proteomes" id="UP000283850">
    <property type="component" value="Unassembled WGS sequence"/>
</dbReference>
<dbReference type="EMBL" id="QRZF01000022">
    <property type="protein sequence ID" value="RGV48619.1"/>
    <property type="molecule type" value="Genomic_DNA"/>
</dbReference>
<evidence type="ECO:0000313" key="7">
    <source>
        <dbReference type="Proteomes" id="UP000283850"/>
    </source>
</evidence>
<dbReference type="PROSITE" id="PS01095">
    <property type="entry name" value="GH18_1"/>
    <property type="match status" value="1"/>
</dbReference>
<evidence type="ECO:0000259" key="5">
    <source>
        <dbReference type="PROSITE" id="PS51910"/>
    </source>
</evidence>
<dbReference type="InterPro" id="IPR001223">
    <property type="entry name" value="Glyco_hydro18_cat"/>
</dbReference>
<dbReference type="AlphaFoldDB" id="A0A412XU72"/>
<dbReference type="InterPro" id="IPR017853">
    <property type="entry name" value="GH"/>
</dbReference>
<protein>
    <submittedName>
        <fullName evidence="6">DUF1735 domain-containing protein</fullName>
    </submittedName>
</protein>
<feature type="domain" description="GH18" evidence="5">
    <location>
        <begin position="192"/>
        <end position="660"/>
    </location>
</feature>
<feature type="chain" id="PRO_5019059297" evidence="4">
    <location>
        <begin position="23"/>
        <end position="660"/>
    </location>
</feature>
<dbReference type="InterPro" id="IPR001579">
    <property type="entry name" value="Glyco_hydro_18_chit_AS"/>
</dbReference>
<evidence type="ECO:0000256" key="3">
    <source>
        <dbReference type="RuleBase" id="RU000489"/>
    </source>
</evidence>
<evidence type="ECO:0000313" key="6">
    <source>
        <dbReference type="EMBL" id="RGV48619.1"/>
    </source>
</evidence>
<dbReference type="GO" id="GO:0005975">
    <property type="term" value="P:carbohydrate metabolic process"/>
    <property type="evidence" value="ECO:0007669"/>
    <property type="project" value="InterPro"/>
</dbReference>
<proteinExistence type="predicted"/>